<feature type="region of interest" description="Disordered" evidence="1">
    <location>
        <begin position="68"/>
        <end position="94"/>
    </location>
</feature>
<name>A0A6M3JQZ4_9ZZZZ</name>
<organism evidence="2">
    <name type="scientific">viral metagenome</name>
    <dbReference type="NCBI Taxonomy" id="1070528"/>
    <lineage>
        <taxon>unclassified sequences</taxon>
        <taxon>metagenomes</taxon>
        <taxon>organismal metagenomes</taxon>
    </lineage>
</organism>
<protein>
    <submittedName>
        <fullName evidence="2">Uncharacterized protein</fullName>
    </submittedName>
</protein>
<evidence type="ECO:0000256" key="1">
    <source>
        <dbReference type="SAM" id="MobiDB-lite"/>
    </source>
</evidence>
<evidence type="ECO:0000313" key="2">
    <source>
        <dbReference type="EMBL" id="QJA72373.1"/>
    </source>
</evidence>
<feature type="compositionally biased region" description="Basic and acidic residues" evidence="1">
    <location>
        <begin position="81"/>
        <end position="94"/>
    </location>
</feature>
<dbReference type="AlphaFoldDB" id="A0A6M3JQZ4"/>
<reference evidence="2" key="1">
    <citation type="submission" date="2020-03" db="EMBL/GenBank/DDBJ databases">
        <title>The deep terrestrial virosphere.</title>
        <authorList>
            <person name="Holmfeldt K."/>
            <person name="Nilsson E."/>
            <person name="Simone D."/>
            <person name="Lopez-Fernandez M."/>
            <person name="Wu X."/>
            <person name="de Brujin I."/>
            <person name="Lundin D."/>
            <person name="Andersson A."/>
            <person name="Bertilsson S."/>
            <person name="Dopson M."/>
        </authorList>
    </citation>
    <scope>NUCLEOTIDE SEQUENCE</scope>
    <source>
        <strain evidence="2">MM415A02779</strain>
    </source>
</reference>
<proteinExistence type="predicted"/>
<sequence>MKVESTGPPVCRVCEHRHRLGHPHIWADDPKKKAAEEILRSVPGLKKAADVQTLPREKSVECTDIGANVQTLPEPKPPDVSTKEPKKPVNVRTKAENCTDIGETGVNVRTISMRDLGRNLNKEFKSLPFRVTYRGVVIAEVRDTKNTGV</sequence>
<accession>A0A6M3JQZ4</accession>
<gene>
    <name evidence="2" type="ORF">MM415A02779_0010</name>
</gene>
<dbReference type="EMBL" id="MT141946">
    <property type="protein sequence ID" value="QJA72373.1"/>
    <property type="molecule type" value="Genomic_DNA"/>
</dbReference>